<evidence type="ECO:0000313" key="1">
    <source>
        <dbReference type="EMBL" id="CAL0299369.1"/>
    </source>
</evidence>
<dbReference type="Proteomes" id="UP001497480">
    <property type="component" value="Unassembled WGS sequence"/>
</dbReference>
<evidence type="ECO:0000313" key="2">
    <source>
        <dbReference type="Proteomes" id="UP001497480"/>
    </source>
</evidence>
<gene>
    <name evidence="1" type="ORF">LLUT_LOCUS429</name>
</gene>
<keyword evidence="2" id="KW-1185">Reference proteome</keyword>
<sequence length="116" mass="12983">MENISQVSNINDISAKEGKSISSTNTCARVENEIKLIEKAMEKGLVYLVGEAETVLTCTNPSFSKFQLGWAKINNNLINLTYFGPFCSFCSLQHLAWQAWLGTPFVENNNYQVGIR</sequence>
<name>A0AAV1VR56_LUPLU</name>
<comment type="caution">
    <text evidence="1">The sequence shown here is derived from an EMBL/GenBank/DDBJ whole genome shotgun (WGS) entry which is preliminary data.</text>
</comment>
<organism evidence="1 2">
    <name type="scientific">Lupinus luteus</name>
    <name type="common">European yellow lupine</name>
    <dbReference type="NCBI Taxonomy" id="3873"/>
    <lineage>
        <taxon>Eukaryota</taxon>
        <taxon>Viridiplantae</taxon>
        <taxon>Streptophyta</taxon>
        <taxon>Embryophyta</taxon>
        <taxon>Tracheophyta</taxon>
        <taxon>Spermatophyta</taxon>
        <taxon>Magnoliopsida</taxon>
        <taxon>eudicotyledons</taxon>
        <taxon>Gunneridae</taxon>
        <taxon>Pentapetalae</taxon>
        <taxon>rosids</taxon>
        <taxon>fabids</taxon>
        <taxon>Fabales</taxon>
        <taxon>Fabaceae</taxon>
        <taxon>Papilionoideae</taxon>
        <taxon>50 kb inversion clade</taxon>
        <taxon>genistoids sensu lato</taxon>
        <taxon>core genistoids</taxon>
        <taxon>Genisteae</taxon>
        <taxon>Lupinus</taxon>
    </lineage>
</organism>
<dbReference type="AlphaFoldDB" id="A0AAV1VR56"/>
<accession>A0AAV1VR56</accession>
<proteinExistence type="predicted"/>
<protein>
    <submittedName>
        <fullName evidence="1">Uncharacterized protein</fullName>
    </submittedName>
</protein>
<dbReference type="EMBL" id="CAXHTB010000001">
    <property type="protein sequence ID" value="CAL0299369.1"/>
    <property type="molecule type" value="Genomic_DNA"/>
</dbReference>
<reference evidence="1 2" key="1">
    <citation type="submission" date="2024-03" db="EMBL/GenBank/DDBJ databases">
        <authorList>
            <person name="Martinez-Hernandez J."/>
        </authorList>
    </citation>
    <scope>NUCLEOTIDE SEQUENCE [LARGE SCALE GENOMIC DNA]</scope>
</reference>